<dbReference type="EC" id="2.5.1.97" evidence="3"/>
<dbReference type="Pfam" id="PF13302">
    <property type="entry name" value="Acetyltransf_3"/>
    <property type="match status" value="1"/>
</dbReference>
<dbReference type="Proteomes" id="UP001330482">
    <property type="component" value="Chromosome"/>
</dbReference>
<dbReference type="EMBL" id="CP142124">
    <property type="protein sequence ID" value="WRW30023.1"/>
    <property type="molecule type" value="Genomic_DNA"/>
</dbReference>
<dbReference type="GO" id="GO:0016740">
    <property type="term" value="F:transferase activity"/>
    <property type="evidence" value="ECO:0007669"/>
    <property type="project" value="UniProtKB-KW"/>
</dbReference>
<dbReference type="Pfam" id="PF03102">
    <property type="entry name" value="NeuB"/>
    <property type="match status" value="1"/>
</dbReference>
<proteinExistence type="predicted"/>
<dbReference type="CDD" id="cd11615">
    <property type="entry name" value="SAF_NeuB_like"/>
    <property type="match status" value="1"/>
</dbReference>
<dbReference type="InterPro" id="IPR013785">
    <property type="entry name" value="Aldolase_TIM"/>
</dbReference>
<name>A0ABZ1DBS6_9ENTR</name>
<dbReference type="InterPro" id="IPR051690">
    <property type="entry name" value="PseI-like"/>
</dbReference>
<accession>A0ABZ1DBS6</accession>
<gene>
    <name evidence="3" type="primary">pseI</name>
    <name evidence="3" type="ORF">VPX56_14560</name>
</gene>
<dbReference type="NCBIfam" id="TIGR03590">
    <property type="entry name" value="PseG"/>
    <property type="match status" value="1"/>
</dbReference>
<dbReference type="SUPFAM" id="SSF55729">
    <property type="entry name" value="Acyl-CoA N-acyltransferases (Nat)"/>
    <property type="match status" value="1"/>
</dbReference>
<dbReference type="PROSITE" id="PS50844">
    <property type="entry name" value="AFP_LIKE"/>
    <property type="match status" value="1"/>
</dbReference>
<feature type="domain" description="AFP-like" evidence="1">
    <location>
        <begin position="803"/>
        <end position="858"/>
    </location>
</feature>
<dbReference type="Gene3D" id="3.40.50.2000">
    <property type="entry name" value="Glycogen Phosphorylase B"/>
    <property type="match status" value="1"/>
</dbReference>
<dbReference type="Gene3D" id="3.90.1210.10">
    <property type="entry name" value="Antifreeze-like/N-acetylneuraminic acid synthase C-terminal domain"/>
    <property type="match status" value="1"/>
</dbReference>
<keyword evidence="4" id="KW-1185">Reference proteome</keyword>
<dbReference type="Gene3D" id="3.40.630.30">
    <property type="match status" value="1"/>
</dbReference>
<dbReference type="SMART" id="SM00858">
    <property type="entry name" value="SAF"/>
    <property type="match status" value="1"/>
</dbReference>
<dbReference type="InterPro" id="IPR013132">
    <property type="entry name" value="PseI/NeuA/B-like_N"/>
</dbReference>
<dbReference type="NCBIfam" id="TIGR03586">
    <property type="entry name" value="PseI"/>
    <property type="match status" value="1"/>
</dbReference>
<reference evidence="3 4" key="1">
    <citation type="submission" date="2024-01" db="EMBL/GenBank/DDBJ databases">
        <title>AV1 has a protective and therapeutic effect against plant viruses.</title>
        <authorList>
            <person name="Wang F."/>
        </authorList>
    </citation>
    <scope>NUCLEOTIDE SEQUENCE [LARGE SCALE GENOMIC DNA]</scope>
    <source>
        <strain evidence="3 4">AV1</strain>
    </source>
</reference>
<dbReference type="InterPro" id="IPR006190">
    <property type="entry name" value="SAF_AFP_Neu5Ac"/>
</dbReference>
<dbReference type="InterPro" id="IPR000182">
    <property type="entry name" value="GNAT_dom"/>
</dbReference>
<dbReference type="Pfam" id="PF08666">
    <property type="entry name" value="SAF"/>
    <property type="match status" value="1"/>
</dbReference>
<dbReference type="InterPro" id="IPR020030">
    <property type="entry name" value="Pseudaminic_synth_PseI"/>
</dbReference>
<evidence type="ECO:0000259" key="1">
    <source>
        <dbReference type="PROSITE" id="PS50844"/>
    </source>
</evidence>
<keyword evidence="3" id="KW-0808">Transferase</keyword>
<dbReference type="Gene3D" id="3.40.50.11190">
    <property type="match status" value="1"/>
</dbReference>
<dbReference type="InterPro" id="IPR020023">
    <property type="entry name" value="PseG"/>
</dbReference>
<evidence type="ECO:0000313" key="4">
    <source>
        <dbReference type="Proteomes" id="UP001330482"/>
    </source>
</evidence>
<dbReference type="PROSITE" id="PS51186">
    <property type="entry name" value="GNAT"/>
    <property type="match status" value="1"/>
</dbReference>
<sequence length="858" mass="95355">MNVFLRADSSLSIGSGHIMRCLNLAHALKKAGAQCYFICKDHRGNILEKIFQENFLVKVISVVEQTDSYIRDEKSWLNGSQADDASKFIELVLESGTDPDIIIVDHYSLDSDWETIVKAHFPNARLVVIDDLCNRPHCCDLLIDQTYQRRAEEYVHLNQSNCRILTGTKYALINPVFSQSRNKSISDKANITEPKKLMLTMGGVDAHNVTGKILEFLEQLAFSCIEKITVILGAACPHFAVISALAQNSQYRIEILTNVSNMAELMSEHDFAIGALGGTTWERCVMGLPAVNVAIADNQKTIASNLAGAGAIVLNAEDFNISDLRSALTHLIAHYHEQRLLVLDICDGQGLIRVIQEMILMPAKDGTNVTLRQATSDDIDFVYQIQCEPKTRQYARNPNIPEYEDHVNWMQRKLNDSESYFYIIEHSDSCGVIRLDPVENTAAKYEISIFLTSGSHGKGIASAAIKRALMLHHNITILATVLPDNYSSHKLFEHLGFFKISPSEYISEKKMNEFITIDGRKIGKDHPPYIIAELSANHNGDIDRAFKIMEEAKAAGADAIKLQTYRADTITIDCDTEDFQIHGGLWDGQTLFNLYKGAQMPWEWHKPLFDRAKQLGITIFSSPFDFTAVDLLEELGAPAYKIASFEAIDLPLIKYVAKTGKPMIISTGMADEQEIQEAITAAREGGCKELVVLHCVSGYPAPAEDYNLATIPDMAERFGVITGLSDHTIDNTTAVASVVLGANVIEKHVTLDRNGGGPDDSFSLEPAELVALCRDAKTAWQALGRVNYERKESEKGNVKFRRSLYVVKDVKKGEKLTGENVKSIRPGYGLAPKYYDEVIGKIATQDIVKGTPLQDDHF</sequence>
<dbReference type="InterPro" id="IPR036732">
    <property type="entry name" value="AFP_Neu5c_C_sf"/>
</dbReference>
<dbReference type="Gene3D" id="3.20.20.70">
    <property type="entry name" value="Aldolase class I"/>
    <property type="match status" value="1"/>
</dbReference>
<evidence type="ECO:0000313" key="3">
    <source>
        <dbReference type="EMBL" id="WRW30023.1"/>
    </source>
</evidence>
<protein>
    <submittedName>
        <fullName evidence="3">Pseudaminic acid synthase</fullName>
        <ecNumber evidence="3">2.5.1.97</ecNumber>
    </submittedName>
</protein>
<dbReference type="SUPFAM" id="SSF51269">
    <property type="entry name" value="AFP III-like domain"/>
    <property type="match status" value="1"/>
</dbReference>
<dbReference type="SUPFAM" id="SSF51569">
    <property type="entry name" value="Aldolase"/>
    <property type="match status" value="1"/>
</dbReference>
<dbReference type="RefSeq" id="WP_326467232.1">
    <property type="nucleotide sequence ID" value="NZ_CP142124.1"/>
</dbReference>
<dbReference type="PANTHER" id="PTHR42966">
    <property type="entry name" value="N-ACETYLNEURAMINATE SYNTHASE"/>
    <property type="match status" value="1"/>
</dbReference>
<organism evidence="3 4">
    <name type="scientific">Enterobacter wuhouensis</name>
    <dbReference type="NCBI Taxonomy" id="2529381"/>
    <lineage>
        <taxon>Bacteria</taxon>
        <taxon>Pseudomonadati</taxon>
        <taxon>Pseudomonadota</taxon>
        <taxon>Gammaproteobacteria</taxon>
        <taxon>Enterobacterales</taxon>
        <taxon>Enterobacteriaceae</taxon>
        <taxon>Enterobacter</taxon>
    </lineage>
</organism>
<evidence type="ECO:0000259" key="2">
    <source>
        <dbReference type="PROSITE" id="PS51186"/>
    </source>
</evidence>
<dbReference type="SUPFAM" id="SSF53756">
    <property type="entry name" value="UDP-Glycosyltransferase/glycogen phosphorylase"/>
    <property type="match status" value="1"/>
</dbReference>
<dbReference type="InterPro" id="IPR016181">
    <property type="entry name" value="Acyl_CoA_acyltransferase"/>
</dbReference>
<dbReference type="InterPro" id="IPR057736">
    <property type="entry name" value="SAF_PseI/NeuA/NeuB"/>
</dbReference>
<feature type="domain" description="N-acetyltransferase" evidence="2">
    <location>
        <begin position="369"/>
        <end position="513"/>
    </location>
</feature>
<dbReference type="InterPro" id="IPR013974">
    <property type="entry name" value="SAF"/>
</dbReference>
<dbReference type="PANTHER" id="PTHR42966:SF2">
    <property type="entry name" value="PSEUDAMINIC ACID SYNTHASE"/>
    <property type="match status" value="1"/>
</dbReference>